<reference evidence="1" key="1">
    <citation type="submission" date="2021-03" db="EMBL/GenBank/DDBJ databases">
        <title>Draft genome sequence of rust myrtle Austropuccinia psidii MF-1, a brazilian biotype.</title>
        <authorList>
            <person name="Quecine M.C."/>
            <person name="Pachon D.M.R."/>
            <person name="Bonatelli M.L."/>
            <person name="Correr F.H."/>
            <person name="Franceschini L.M."/>
            <person name="Leite T.F."/>
            <person name="Margarido G.R.A."/>
            <person name="Almeida C.A."/>
            <person name="Ferrarezi J.A."/>
            <person name="Labate C.A."/>
        </authorList>
    </citation>
    <scope>NUCLEOTIDE SEQUENCE</scope>
    <source>
        <strain evidence="1">MF-1</strain>
    </source>
</reference>
<proteinExistence type="predicted"/>
<organism evidence="1 2">
    <name type="scientific">Austropuccinia psidii MF-1</name>
    <dbReference type="NCBI Taxonomy" id="1389203"/>
    <lineage>
        <taxon>Eukaryota</taxon>
        <taxon>Fungi</taxon>
        <taxon>Dikarya</taxon>
        <taxon>Basidiomycota</taxon>
        <taxon>Pucciniomycotina</taxon>
        <taxon>Pucciniomycetes</taxon>
        <taxon>Pucciniales</taxon>
        <taxon>Sphaerophragmiaceae</taxon>
        <taxon>Austropuccinia</taxon>
    </lineage>
</organism>
<dbReference type="Proteomes" id="UP000765509">
    <property type="component" value="Unassembled WGS sequence"/>
</dbReference>
<name>A0A9Q3J3N7_9BASI</name>
<accession>A0A9Q3J3N7</accession>
<gene>
    <name evidence="1" type="ORF">O181_095353</name>
</gene>
<evidence type="ECO:0000313" key="2">
    <source>
        <dbReference type="Proteomes" id="UP000765509"/>
    </source>
</evidence>
<dbReference type="OrthoDB" id="2506837at2759"/>
<sequence length="107" mass="12365">MAKEDKTNCSCLRVLPKVPVVSQNSDPPKQLPIDLYNVKWFKAQTEMHRRTIPDCNSVAVLENPEEYLEGQVHPYEKLSDKGLNKKFREAILKEYPLPAQNDHSEED</sequence>
<evidence type="ECO:0000313" key="1">
    <source>
        <dbReference type="EMBL" id="MBW0555638.1"/>
    </source>
</evidence>
<keyword evidence="2" id="KW-1185">Reference proteome</keyword>
<comment type="caution">
    <text evidence="1">The sequence shown here is derived from an EMBL/GenBank/DDBJ whole genome shotgun (WGS) entry which is preliminary data.</text>
</comment>
<protein>
    <submittedName>
        <fullName evidence="1">Uncharacterized protein</fullName>
    </submittedName>
</protein>
<dbReference type="EMBL" id="AVOT02062731">
    <property type="protein sequence ID" value="MBW0555638.1"/>
    <property type="molecule type" value="Genomic_DNA"/>
</dbReference>
<dbReference type="AlphaFoldDB" id="A0A9Q3J3N7"/>